<reference evidence="2" key="1">
    <citation type="journal article" date="2014" name="Front. Microbiol.">
        <title>High frequency of phylogenetically diverse reductive dehalogenase-homologous genes in deep subseafloor sedimentary metagenomes.</title>
        <authorList>
            <person name="Kawai M."/>
            <person name="Futagami T."/>
            <person name="Toyoda A."/>
            <person name="Takaki Y."/>
            <person name="Nishi S."/>
            <person name="Hori S."/>
            <person name="Arai W."/>
            <person name="Tsubouchi T."/>
            <person name="Morono Y."/>
            <person name="Uchiyama I."/>
            <person name="Ito T."/>
            <person name="Fujiyama A."/>
            <person name="Inagaki F."/>
            <person name="Takami H."/>
        </authorList>
    </citation>
    <scope>NUCLEOTIDE SEQUENCE</scope>
    <source>
        <strain evidence="2">Expedition CK06-06</strain>
    </source>
</reference>
<evidence type="ECO:0000313" key="2">
    <source>
        <dbReference type="EMBL" id="GAH43274.1"/>
    </source>
</evidence>
<dbReference type="AlphaFoldDB" id="X1GNR7"/>
<sequence length="38" mass="3912">AAGGDGRGGDFVQTSPKNTINGHHQDGAKKTPIFFVVS</sequence>
<feature type="region of interest" description="Disordered" evidence="1">
    <location>
        <begin position="1"/>
        <end position="38"/>
    </location>
</feature>
<accession>X1GNR7</accession>
<protein>
    <submittedName>
        <fullName evidence="2">Uncharacterized protein</fullName>
    </submittedName>
</protein>
<gene>
    <name evidence="2" type="ORF">S03H2_19056</name>
</gene>
<feature type="compositionally biased region" description="Polar residues" evidence="1">
    <location>
        <begin position="12"/>
        <end position="22"/>
    </location>
</feature>
<organism evidence="2">
    <name type="scientific">marine sediment metagenome</name>
    <dbReference type="NCBI Taxonomy" id="412755"/>
    <lineage>
        <taxon>unclassified sequences</taxon>
        <taxon>metagenomes</taxon>
        <taxon>ecological metagenomes</taxon>
    </lineage>
</organism>
<comment type="caution">
    <text evidence="2">The sequence shown here is derived from an EMBL/GenBank/DDBJ whole genome shotgun (WGS) entry which is preliminary data.</text>
</comment>
<evidence type="ECO:0000256" key="1">
    <source>
        <dbReference type="SAM" id="MobiDB-lite"/>
    </source>
</evidence>
<name>X1GNR7_9ZZZZ</name>
<proteinExistence type="predicted"/>
<dbReference type="EMBL" id="BARU01009929">
    <property type="protein sequence ID" value="GAH43274.1"/>
    <property type="molecule type" value="Genomic_DNA"/>
</dbReference>
<feature type="non-terminal residue" evidence="2">
    <location>
        <position position="1"/>
    </location>
</feature>